<keyword evidence="2" id="KW-1185">Reference proteome</keyword>
<dbReference type="Proteomes" id="UP001153331">
    <property type="component" value="Unassembled WGS sequence"/>
</dbReference>
<protein>
    <submittedName>
        <fullName evidence="1">Uncharacterized protein</fullName>
    </submittedName>
</protein>
<proteinExistence type="predicted"/>
<accession>A0ACC2HXU8</accession>
<comment type="caution">
    <text evidence="1">The sequence shown here is derived from an EMBL/GenBank/DDBJ whole genome shotgun (WGS) entry which is preliminary data.</text>
</comment>
<organism evidence="1 2">
    <name type="scientific">Boeremia exigua</name>
    <dbReference type="NCBI Taxonomy" id="749465"/>
    <lineage>
        <taxon>Eukaryota</taxon>
        <taxon>Fungi</taxon>
        <taxon>Dikarya</taxon>
        <taxon>Ascomycota</taxon>
        <taxon>Pezizomycotina</taxon>
        <taxon>Dothideomycetes</taxon>
        <taxon>Pleosporomycetidae</taxon>
        <taxon>Pleosporales</taxon>
        <taxon>Pleosporineae</taxon>
        <taxon>Didymellaceae</taxon>
        <taxon>Boeremia</taxon>
    </lineage>
</organism>
<sequence length="183" mass="19811">MPTSNRESSDPHEPQGTNRAACDAAPHRRIRVEQSHRKGHKPRDQKTLRTTGCLRVFSDPCPSCSSRVESASHPGQWLQQRQPYVRCPHRHKRILPGPGLGVETAVVPCPTFAWARAGRKVCAEAATAQLGLRHAAEATSASAGGTEKATVLGSNTAATWRPQMRARAPSADVPLGITMSNKR</sequence>
<evidence type="ECO:0000313" key="2">
    <source>
        <dbReference type="Proteomes" id="UP001153331"/>
    </source>
</evidence>
<reference evidence="1" key="1">
    <citation type="submission" date="2022-11" db="EMBL/GenBank/DDBJ databases">
        <title>Genome Sequence of Boeremia exigua.</title>
        <authorList>
            <person name="Buettner E."/>
        </authorList>
    </citation>
    <scope>NUCLEOTIDE SEQUENCE</scope>
    <source>
        <strain evidence="1">CU02</strain>
    </source>
</reference>
<gene>
    <name evidence="1" type="ORF">OPT61_g8635</name>
</gene>
<dbReference type="EMBL" id="JAPHNI010000861">
    <property type="protein sequence ID" value="KAJ8107769.1"/>
    <property type="molecule type" value="Genomic_DNA"/>
</dbReference>
<name>A0ACC2HXU8_9PLEO</name>
<evidence type="ECO:0000313" key="1">
    <source>
        <dbReference type="EMBL" id="KAJ8107769.1"/>
    </source>
</evidence>